<evidence type="ECO:0000256" key="3">
    <source>
        <dbReference type="ARBA" id="ARBA00012438"/>
    </source>
</evidence>
<evidence type="ECO:0000256" key="11">
    <source>
        <dbReference type="ARBA" id="ARBA00022840"/>
    </source>
</evidence>
<feature type="transmembrane region" description="Helical" evidence="15">
    <location>
        <begin position="163"/>
        <end position="182"/>
    </location>
</feature>
<dbReference type="SMART" id="SM00387">
    <property type="entry name" value="HATPase_c"/>
    <property type="match status" value="1"/>
</dbReference>
<evidence type="ECO:0000256" key="4">
    <source>
        <dbReference type="ARBA" id="ARBA00022475"/>
    </source>
</evidence>
<evidence type="ECO:0000256" key="14">
    <source>
        <dbReference type="ARBA" id="ARBA00023136"/>
    </source>
</evidence>
<dbReference type="RefSeq" id="WP_090525650.1">
    <property type="nucleotide sequence ID" value="NZ_FNAH01000018.1"/>
</dbReference>
<dbReference type="Gene3D" id="1.10.287.130">
    <property type="match status" value="1"/>
</dbReference>
<evidence type="ECO:0000256" key="15">
    <source>
        <dbReference type="SAM" id="Phobius"/>
    </source>
</evidence>
<keyword evidence="5" id="KW-0997">Cell inner membrane</keyword>
<dbReference type="PROSITE" id="PS50885">
    <property type="entry name" value="HAMP"/>
    <property type="match status" value="1"/>
</dbReference>
<evidence type="ECO:0000256" key="10">
    <source>
        <dbReference type="ARBA" id="ARBA00022777"/>
    </source>
</evidence>
<keyword evidence="8 15" id="KW-0812">Transmembrane</keyword>
<dbReference type="GO" id="GO:0005524">
    <property type="term" value="F:ATP binding"/>
    <property type="evidence" value="ECO:0007669"/>
    <property type="project" value="UniProtKB-KW"/>
</dbReference>
<evidence type="ECO:0000256" key="6">
    <source>
        <dbReference type="ARBA" id="ARBA00022553"/>
    </source>
</evidence>
<dbReference type="Gene3D" id="3.30.565.10">
    <property type="entry name" value="Histidine kinase-like ATPase, C-terminal domain"/>
    <property type="match status" value="1"/>
</dbReference>
<dbReference type="Proteomes" id="UP000199344">
    <property type="component" value="Unassembled WGS sequence"/>
</dbReference>
<accession>A0A1G7H7B1</accession>
<dbReference type="InterPro" id="IPR004358">
    <property type="entry name" value="Sig_transdc_His_kin-like_C"/>
</dbReference>
<keyword evidence="14 15" id="KW-0472">Membrane</keyword>
<dbReference type="GO" id="GO:0005886">
    <property type="term" value="C:plasma membrane"/>
    <property type="evidence" value="ECO:0007669"/>
    <property type="project" value="UniProtKB-SubCell"/>
</dbReference>
<dbReference type="InterPro" id="IPR003660">
    <property type="entry name" value="HAMP_dom"/>
</dbReference>
<feature type="domain" description="HAMP" evidence="17">
    <location>
        <begin position="183"/>
        <end position="234"/>
    </location>
</feature>
<dbReference type="PANTHER" id="PTHR44936">
    <property type="entry name" value="SENSOR PROTEIN CREC"/>
    <property type="match status" value="1"/>
</dbReference>
<dbReference type="AlphaFoldDB" id="A0A1G7H7B1"/>
<evidence type="ECO:0000313" key="19">
    <source>
        <dbReference type="Proteomes" id="UP000199344"/>
    </source>
</evidence>
<evidence type="ECO:0000256" key="13">
    <source>
        <dbReference type="ARBA" id="ARBA00023012"/>
    </source>
</evidence>
<keyword evidence="7" id="KW-0808">Transferase</keyword>
<dbReference type="EC" id="2.7.13.3" evidence="3"/>
<gene>
    <name evidence="18" type="ORF">SAMN05421538_1185</name>
</gene>
<reference evidence="18 19" key="1">
    <citation type="submission" date="2016-10" db="EMBL/GenBank/DDBJ databases">
        <authorList>
            <person name="de Groot N.N."/>
        </authorList>
    </citation>
    <scope>NUCLEOTIDE SEQUENCE [LARGE SCALE GENOMIC DNA]</scope>
    <source>
        <strain evidence="18 19">DSM 22220</strain>
    </source>
</reference>
<keyword evidence="19" id="KW-1185">Reference proteome</keyword>
<organism evidence="18 19">
    <name type="scientific">Paracoccus isoporae</name>
    <dbReference type="NCBI Taxonomy" id="591205"/>
    <lineage>
        <taxon>Bacteria</taxon>
        <taxon>Pseudomonadati</taxon>
        <taxon>Pseudomonadota</taxon>
        <taxon>Alphaproteobacteria</taxon>
        <taxon>Rhodobacterales</taxon>
        <taxon>Paracoccaceae</taxon>
        <taxon>Paracoccus</taxon>
    </lineage>
</organism>
<evidence type="ECO:0000256" key="8">
    <source>
        <dbReference type="ARBA" id="ARBA00022692"/>
    </source>
</evidence>
<dbReference type="InterPro" id="IPR036097">
    <property type="entry name" value="HisK_dim/P_sf"/>
</dbReference>
<dbReference type="Pfam" id="PF00512">
    <property type="entry name" value="HisKA"/>
    <property type="match status" value="1"/>
</dbReference>
<keyword evidence="10 18" id="KW-0418">Kinase</keyword>
<dbReference type="SUPFAM" id="SSF55874">
    <property type="entry name" value="ATPase domain of HSP90 chaperone/DNA topoisomerase II/histidine kinase"/>
    <property type="match status" value="1"/>
</dbReference>
<evidence type="ECO:0000259" key="16">
    <source>
        <dbReference type="PROSITE" id="PS50109"/>
    </source>
</evidence>
<evidence type="ECO:0000256" key="2">
    <source>
        <dbReference type="ARBA" id="ARBA00004429"/>
    </source>
</evidence>
<keyword evidence="11" id="KW-0067">ATP-binding</keyword>
<evidence type="ECO:0000259" key="17">
    <source>
        <dbReference type="PROSITE" id="PS50885"/>
    </source>
</evidence>
<evidence type="ECO:0000256" key="12">
    <source>
        <dbReference type="ARBA" id="ARBA00022989"/>
    </source>
</evidence>
<dbReference type="Pfam" id="PF02518">
    <property type="entry name" value="HATPase_c"/>
    <property type="match status" value="1"/>
</dbReference>
<evidence type="ECO:0000256" key="1">
    <source>
        <dbReference type="ARBA" id="ARBA00000085"/>
    </source>
</evidence>
<dbReference type="InterPro" id="IPR036890">
    <property type="entry name" value="HATPase_C_sf"/>
</dbReference>
<dbReference type="SUPFAM" id="SSF47384">
    <property type="entry name" value="Homodimeric domain of signal transducing histidine kinase"/>
    <property type="match status" value="1"/>
</dbReference>
<keyword evidence="6" id="KW-0597">Phosphoprotein</keyword>
<sequence length="449" mass="49494">MQFGPDLDWLKRVMPRGLYGRAVLILLLPVFTLVLVVTVMFLQRHFEDVTRQMTRSVAREIGFVAQSLDGGPTRDAAQQEATYVARNLDLQLDVPGEPVSDSRVFYDVSGRIVADELRDQLPGLRAVELGDLDRVRLGMLGTDGSYTLSFKRERVSASNPHQLLVLLGFTAALMTVIAGLFLRNQLRPIKRLAQAADSYGKGRLIPYRPGGAVEIRSAGAAFLDMRNRLERLAEQRGMMLTGISHDLRTPLTRLQLSLSMLSPEIEPDEGEIAAMRRDVEEMSAMVNAFLAYARDVAQDGEAETVALLPFVQRIIEDAGRAGHRIALHAPGVSPSDRATFRPDMLRRAIENLIGNAVRYGDETRIELGLTRRALRIAVEDDGPGIPEDRHEEALRPFSRLDPGRSRNRGEGAGLGLAIAADAARHLGGQLRLTRSADLGGLRAEIAFPR</sequence>
<dbReference type="STRING" id="591205.SAMN05421538_1185"/>
<dbReference type="PROSITE" id="PS50109">
    <property type="entry name" value="HIS_KIN"/>
    <property type="match status" value="1"/>
</dbReference>
<feature type="transmembrane region" description="Helical" evidence="15">
    <location>
        <begin position="20"/>
        <end position="42"/>
    </location>
</feature>
<dbReference type="SMART" id="SM00388">
    <property type="entry name" value="HisKA"/>
    <property type="match status" value="1"/>
</dbReference>
<comment type="catalytic activity">
    <reaction evidence="1">
        <text>ATP + protein L-histidine = ADP + protein N-phospho-L-histidine.</text>
        <dbReference type="EC" id="2.7.13.3"/>
    </reaction>
</comment>
<feature type="domain" description="Histidine kinase" evidence="16">
    <location>
        <begin position="242"/>
        <end position="449"/>
    </location>
</feature>
<dbReference type="InterPro" id="IPR003661">
    <property type="entry name" value="HisK_dim/P_dom"/>
</dbReference>
<dbReference type="InterPro" id="IPR003594">
    <property type="entry name" value="HATPase_dom"/>
</dbReference>
<name>A0A1G7H7B1_9RHOB</name>
<keyword evidence="12 15" id="KW-1133">Transmembrane helix</keyword>
<dbReference type="CDD" id="cd00082">
    <property type="entry name" value="HisKA"/>
    <property type="match status" value="1"/>
</dbReference>
<evidence type="ECO:0000256" key="9">
    <source>
        <dbReference type="ARBA" id="ARBA00022741"/>
    </source>
</evidence>
<dbReference type="InterPro" id="IPR005467">
    <property type="entry name" value="His_kinase_dom"/>
</dbReference>
<dbReference type="PANTHER" id="PTHR44936:SF5">
    <property type="entry name" value="SENSOR HISTIDINE KINASE ENVZ"/>
    <property type="match status" value="1"/>
</dbReference>
<dbReference type="GO" id="GO:0000155">
    <property type="term" value="F:phosphorelay sensor kinase activity"/>
    <property type="evidence" value="ECO:0007669"/>
    <property type="project" value="InterPro"/>
</dbReference>
<evidence type="ECO:0000313" key="18">
    <source>
        <dbReference type="EMBL" id="SDE96213.1"/>
    </source>
</evidence>
<comment type="subcellular location">
    <subcellularLocation>
        <location evidence="2">Cell inner membrane</location>
        <topology evidence="2">Multi-pass membrane protein</topology>
    </subcellularLocation>
</comment>
<dbReference type="InterPro" id="IPR050980">
    <property type="entry name" value="2C_sensor_his_kinase"/>
</dbReference>
<dbReference type="Pfam" id="PF00672">
    <property type="entry name" value="HAMP"/>
    <property type="match status" value="1"/>
</dbReference>
<protein>
    <recommendedName>
        <fullName evidence="3">histidine kinase</fullName>
        <ecNumber evidence="3">2.7.13.3</ecNumber>
    </recommendedName>
</protein>
<evidence type="ECO:0000256" key="5">
    <source>
        <dbReference type="ARBA" id="ARBA00022519"/>
    </source>
</evidence>
<dbReference type="PRINTS" id="PR00344">
    <property type="entry name" value="BCTRLSENSOR"/>
</dbReference>
<keyword evidence="9" id="KW-0547">Nucleotide-binding</keyword>
<dbReference type="EMBL" id="FNAH01000018">
    <property type="protein sequence ID" value="SDE96213.1"/>
    <property type="molecule type" value="Genomic_DNA"/>
</dbReference>
<keyword evidence="13" id="KW-0902">Two-component regulatory system</keyword>
<dbReference type="OrthoDB" id="9804645at2"/>
<proteinExistence type="predicted"/>
<keyword evidence="4" id="KW-1003">Cell membrane</keyword>
<evidence type="ECO:0000256" key="7">
    <source>
        <dbReference type="ARBA" id="ARBA00022679"/>
    </source>
</evidence>